<comment type="caution">
    <text evidence="1">The sequence shown here is derived from an EMBL/GenBank/DDBJ whole genome shotgun (WGS) entry which is preliminary data.</text>
</comment>
<proteinExistence type="predicted"/>
<evidence type="ECO:0000313" key="1">
    <source>
        <dbReference type="EMBL" id="KAI8522761.1"/>
    </source>
</evidence>
<protein>
    <submittedName>
        <fullName evidence="1">Uncharacterized protein</fullName>
    </submittedName>
</protein>
<evidence type="ECO:0000313" key="2">
    <source>
        <dbReference type="Proteomes" id="UP001062846"/>
    </source>
</evidence>
<gene>
    <name evidence="1" type="ORF">RHMOL_Rhmol13G0022100</name>
</gene>
<dbReference type="EMBL" id="CM046400">
    <property type="protein sequence ID" value="KAI8522761.1"/>
    <property type="molecule type" value="Genomic_DNA"/>
</dbReference>
<sequence>MVMARKSDLLVCTTLECETKEEMVASMEKAKEEGADLVELHLDSMSFSHISEVEQLLSQRTLPAIVSFR</sequence>
<accession>A0ACC0L218</accession>
<organism evidence="1 2">
    <name type="scientific">Rhododendron molle</name>
    <name type="common">Chinese azalea</name>
    <name type="synonym">Azalea mollis</name>
    <dbReference type="NCBI Taxonomy" id="49168"/>
    <lineage>
        <taxon>Eukaryota</taxon>
        <taxon>Viridiplantae</taxon>
        <taxon>Streptophyta</taxon>
        <taxon>Embryophyta</taxon>
        <taxon>Tracheophyta</taxon>
        <taxon>Spermatophyta</taxon>
        <taxon>Magnoliopsida</taxon>
        <taxon>eudicotyledons</taxon>
        <taxon>Gunneridae</taxon>
        <taxon>Pentapetalae</taxon>
        <taxon>asterids</taxon>
        <taxon>Ericales</taxon>
        <taxon>Ericaceae</taxon>
        <taxon>Ericoideae</taxon>
        <taxon>Rhodoreae</taxon>
        <taxon>Rhododendron</taxon>
    </lineage>
</organism>
<dbReference type="Proteomes" id="UP001062846">
    <property type="component" value="Chromosome 13"/>
</dbReference>
<reference evidence="1" key="1">
    <citation type="submission" date="2022-02" db="EMBL/GenBank/DDBJ databases">
        <title>Plant Genome Project.</title>
        <authorList>
            <person name="Zhang R.-G."/>
        </authorList>
    </citation>
    <scope>NUCLEOTIDE SEQUENCE</scope>
    <source>
        <strain evidence="1">AT1</strain>
    </source>
</reference>
<name>A0ACC0L218_RHOML</name>
<keyword evidence="2" id="KW-1185">Reference proteome</keyword>